<sequence length="287" mass="34056">MKYDQYINYITNNYIKIIIIILIFIILYHIYTPIITYWKYYWLIWKIFRYELTTNSKILFIVDEFWNTHNKYNIPIYLRKRIININDKDSFLNWIQDIYHTKTNLKLILYTRGGSIAATDLIINLLLKYKGQIDAYIPYYAFSAGTLISLACHNIYMSKYAHLGPVDPQLFIKEEKYSSKHLMDIYKEKTINKQDDSTILKYYSGKQLHKGTLLILKRILQRKNISKENKLKILDELGSGKHPHFKPIDSIMAIKMGIPIVTGIPNKINNIFLSFLQAKEGFIIYEK</sequence>
<dbReference type="SUPFAM" id="SSF52096">
    <property type="entry name" value="ClpP/crotonase"/>
    <property type="match status" value="1"/>
</dbReference>
<accession>A0A481Z100</accession>
<dbReference type="Gene3D" id="3.90.226.10">
    <property type="entry name" value="2-enoyl-CoA Hydratase, Chain A, domain 1"/>
    <property type="match status" value="1"/>
</dbReference>
<proteinExistence type="predicted"/>
<evidence type="ECO:0000313" key="2">
    <source>
        <dbReference type="EMBL" id="QBK88474.1"/>
    </source>
</evidence>
<dbReference type="InterPro" id="IPR002825">
    <property type="entry name" value="Pept_S49_ser-pept_pro"/>
</dbReference>
<dbReference type="GO" id="GO:0016020">
    <property type="term" value="C:membrane"/>
    <property type="evidence" value="ECO:0007669"/>
    <property type="project" value="InterPro"/>
</dbReference>
<feature type="transmembrane region" description="Helical" evidence="1">
    <location>
        <begin position="12"/>
        <end position="31"/>
    </location>
</feature>
<dbReference type="EMBL" id="MK500390">
    <property type="protein sequence ID" value="QBK88474.1"/>
    <property type="molecule type" value="Genomic_DNA"/>
</dbReference>
<organism evidence="2">
    <name type="scientific">Mimivirus LCMiAC01</name>
    <dbReference type="NCBI Taxonomy" id="2506608"/>
    <lineage>
        <taxon>Viruses</taxon>
        <taxon>Varidnaviria</taxon>
        <taxon>Bamfordvirae</taxon>
        <taxon>Nucleocytoviricota</taxon>
        <taxon>Megaviricetes</taxon>
        <taxon>Imitervirales</taxon>
        <taxon>Mimiviridae</taxon>
        <taxon>Klosneuvirinae</taxon>
    </lineage>
</organism>
<name>A0A481Z100_9VIRU</name>
<dbReference type="PANTHER" id="PTHR35984:SF1">
    <property type="entry name" value="PERIPLASMIC SERINE PROTEASE"/>
    <property type="match status" value="1"/>
</dbReference>
<keyword evidence="1" id="KW-0472">Membrane</keyword>
<keyword evidence="1" id="KW-0812">Transmembrane</keyword>
<dbReference type="PANTHER" id="PTHR35984">
    <property type="entry name" value="PERIPLASMIC SERINE PROTEASE"/>
    <property type="match status" value="1"/>
</dbReference>
<dbReference type="InterPro" id="IPR029045">
    <property type="entry name" value="ClpP/crotonase-like_dom_sf"/>
</dbReference>
<feature type="transmembrane region" description="Helical" evidence="1">
    <location>
        <begin position="139"/>
        <end position="157"/>
    </location>
</feature>
<reference evidence="2" key="1">
    <citation type="journal article" date="2019" name="MBio">
        <title>Virus Genomes from Deep Sea Sediments Expand the Ocean Megavirome and Support Independent Origins of Viral Gigantism.</title>
        <authorList>
            <person name="Backstrom D."/>
            <person name="Yutin N."/>
            <person name="Jorgensen S.L."/>
            <person name="Dharamshi J."/>
            <person name="Homa F."/>
            <person name="Zaremba-Niedwiedzka K."/>
            <person name="Spang A."/>
            <person name="Wolf Y.I."/>
            <person name="Koonin E.V."/>
            <person name="Ettema T.J."/>
        </authorList>
    </citation>
    <scope>NUCLEOTIDE SEQUENCE</scope>
</reference>
<evidence type="ECO:0000256" key="1">
    <source>
        <dbReference type="SAM" id="Phobius"/>
    </source>
</evidence>
<protein>
    <submittedName>
        <fullName evidence="2">Serine dehydrogenase proteinase</fullName>
    </submittedName>
</protein>
<gene>
    <name evidence="2" type="ORF">LCMiAC01_01510</name>
</gene>
<dbReference type="Pfam" id="PF01972">
    <property type="entry name" value="SDH_protease"/>
    <property type="match status" value="1"/>
</dbReference>
<keyword evidence="1" id="KW-1133">Transmembrane helix</keyword>